<accession>A0ABT5NV45</accession>
<keyword evidence="4" id="KW-1185">Reference proteome</keyword>
<reference evidence="3 4" key="1">
    <citation type="submission" date="2022-05" db="EMBL/GenBank/DDBJ databases">
        <title>Novel Pseudomonas spp. Isolated from a Rainbow Trout Aquaculture Facility.</title>
        <authorList>
            <person name="Testerman T."/>
            <person name="Graf J."/>
        </authorList>
    </citation>
    <scope>NUCLEOTIDE SEQUENCE [LARGE SCALE GENOMIC DNA]</scope>
    <source>
        <strain evidence="3 4">ID681</strain>
    </source>
</reference>
<organism evidence="3 4">
    <name type="scientific">Pseudomonas fontis</name>
    <dbReference type="NCBI Taxonomy" id="2942633"/>
    <lineage>
        <taxon>Bacteria</taxon>
        <taxon>Pseudomonadati</taxon>
        <taxon>Pseudomonadota</taxon>
        <taxon>Gammaproteobacteria</taxon>
        <taxon>Pseudomonadales</taxon>
        <taxon>Pseudomonadaceae</taxon>
        <taxon>Pseudomonas</taxon>
    </lineage>
</organism>
<protein>
    <submittedName>
        <fullName evidence="3">Uncharacterized protein</fullName>
    </submittedName>
</protein>
<sequence length="243" mass="26846">MPDLEPWQSLALGVGGLLGTIATAIATFFLWRVTLVLARETTRMAEASAQPHVVANFRPNRWSARHFDLQIENTGNATAYDIKVAFNPPLQNGEARRSDAKIPFESVSVLKPGQGMSSYLSDYEPLKGKVYTVSITWLKSSASSEREKNTYTLSMADHEGTSWLGGDPALDTVKHLKSMTESLKAISQGRKHLQVDVYTALDRLRERRALVRSLRTARPTGSQEMEAVVVEPEATDVEDTGRA</sequence>
<evidence type="ECO:0000313" key="3">
    <source>
        <dbReference type="EMBL" id="MDD0992017.1"/>
    </source>
</evidence>
<keyword evidence="2" id="KW-0812">Transmembrane</keyword>
<gene>
    <name evidence="3" type="ORF">M5G11_15895</name>
</gene>
<evidence type="ECO:0000313" key="4">
    <source>
        <dbReference type="Proteomes" id="UP001148203"/>
    </source>
</evidence>
<evidence type="ECO:0000256" key="2">
    <source>
        <dbReference type="SAM" id="Phobius"/>
    </source>
</evidence>
<comment type="caution">
    <text evidence="3">The sequence shown here is derived from an EMBL/GenBank/DDBJ whole genome shotgun (WGS) entry which is preliminary data.</text>
</comment>
<feature type="region of interest" description="Disordered" evidence="1">
    <location>
        <begin position="215"/>
        <end position="243"/>
    </location>
</feature>
<dbReference type="EMBL" id="JAMDGY010000047">
    <property type="protein sequence ID" value="MDD0992017.1"/>
    <property type="molecule type" value="Genomic_DNA"/>
</dbReference>
<keyword evidence="2" id="KW-1133">Transmembrane helix</keyword>
<feature type="compositionally biased region" description="Acidic residues" evidence="1">
    <location>
        <begin position="233"/>
        <end position="243"/>
    </location>
</feature>
<dbReference type="RefSeq" id="WP_273910180.1">
    <property type="nucleotide sequence ID" value="NZ_JAMDGX010000023.1"/>
</dbReference>
<evidence type="ECO:0000256" key="1">
    <source>
        <dbReference type="SAM" id="MobiDB-lite"/>
    </source>
</evidence>
<dbReference type="Proteomes" id="UP001148203">
    <property type="component" value="Unassembled WGS sequence"/>
</dbReference>
<proteinExistence type="predicted"/>
<keyword evidence="2" id="KW-0472">Membrane</keyword>
<feature type="transmembrane region" description="Helical" evidence="2">
    <location>
        <begin position="12"/>
        <end position="34"/>
    </location>
</feature>
<name>A0ABT5NV45_9PSED</name>